<feature type="compositionally biased region" description="Polar residues" evidence="1">
    <location>
        <begin position="380"/>
        <end position="391"/>
    </location>
</feature>
<feature type="region of interest" description="Disordered" evidence="1">
    <location>
        <begin position="288"/>
        <end position="316"/>
    </location>
</feature>
<feature type="region of interest" description="Disordered" evidence="1">
    <location>
        <begin position="347"/>
        <end position="391"/>
    </location>
</feature>
<evidence type="ECO:0000256" key="2">
    <source>
        <dbReference type="SAM" id="SignalP"/>
    </source>
</evidence>
<feature type="signal peptide" evidence="2">
    <location>
        <begin position="1"/>
        <end position="21"/>
    </location>
</feature>
<accession>A0A1J7IW96</accession>
<evidence type="ECO:0000256" key="1">
    <source>
        <dbReference type="SAM" id="MobiDB-lite"/>
    </source>
</evidence>
<protein>
    <submittedName>
        <fullName evidence="3">Uncharacterized protein</fullName>
    </submittedName>
</protein>
<dbReference type="AlphaFoldDB" id="A0A1J7IW96"/>
<keyword evidence="4" id="KW-1185">Reference proteome</keyword>
<dbReference type="Proteomes" id="UP000182658">
    <property type="component" value="Unassembled WGS sequence"/>
</dbReference>
<evidence type="ECO:0000313" key="4">
    <source>
        <dbReference type="Proteomes" id="UP000182658"/>
    </source>
</evidence>
<keyword evidence="2" id="KW-0732">Signal</keyword>
<dbReference type="OrthoDB" id="10490457at2759"/>
<dbReference type="InParanoid" id="A0A1J7IW96"/>
<feature type="region of interest" description="Disordered" evidence="1">
    <location>
        <begin position="231"/>
        <end position="259"/>
    </location>
</feature>
<sequence length="391" mass="40353">MTSAVMQRLLCLLAFAAGAYTNPVPTPPPVTSGTATSDVAGALDTPTCTTVLTSIVTGFQGDFTAKVAKTIYTKTVTEHEQVDCGGCALSITTELAKFWGGFGPQQIITATTTAKHASTTTLTVCSSNPTPPTHGQIPKDVDAPAASSSGECTFTKVIVPTPHLLGEGNKTVYTTTATTTSHIDCAGCNYLAVSTTDYLHPGPVVQYTATTTASTPTAETAYVCLKSPSVVLPPSSSQGTRPATTPTTPSSPPATPTPTAEVTIHKTITKTIYAGTATLVKTATCGPMHGPGPQTSHGAIPKREEDITSERNPRPKTETVYSTVVVSTSATWTRTSFHCVGMKPTLTATPIEGTPRGLGGRGTKTTTPPTHPTLPPGVTASTSTYNFPPRG</sequence>
<reference evidence="3 4" key="1">
    <citation type="submission" date="2016-10" db="EMBL/GenBank/DDBJ databases">
        <title>Draft genome sequence of Coniochaeta ligniaria NRRL30616, a lignocellulolytic fungus for bioabatement of inhibitors in plant biomass hydrolysates.</title>
        <authorList>
            <consortium name="DOE Joint Genome Institute"/>
            <person name="Jimenez D.J."/>
            <person name="Hector R.E."/>
            <person name="Riley R."/>
            <person name="Sun H."/>
            <person name="Grigoriev I.V."/>
            <person name="Van Elsas J.D."/>
            <person name="Nichols N.N."/>
        </authorList>
    </citation>
    <scope>NUCLEOTIDE SEQUENCE [LARGE SCALE GENOMIC DNA]</scope>
    <source>
        <strain evidence="3 4">NRRL 30616</strain>
    </source>
</reference>
<gene>
    <name evidence="3" type="ORF">CONLIGDRAFT_667798</name>
</gene>
<feature type="compositionally biased region" description="Low complexity" evidence="1">
    <location>
        <begin position="231"/>
        <end position="248"/>
    </location>
</feature>
<dbReference type="EMBL" id="KV875095">
    <property type="protein sequence ID" value="OIW31999.1"/>
    <property type="molecule type" value="Genomic_DNA"/>
</dbReference>
<name>A0A1J7IW96_9PEZI</name>
<proteinExistence type="predicted"/>
<evidence type="ECO:0000313" key="3">
    <source>
        <dbReference type="EMBL" id="OIW31999.1"/>
    </source>
</evidence>
<feature type="compositionally biased region" description="Basic and acidic residues" evidence="1">
    <location>
        <begin position="301"/>
        <end position="316"/>
    </location>
</feature>
<feature type="chain" id="PRO_5012498599" evidence="2">
    <location>
        <begin position="22"/>
        <end position="391"/>
    </location>
</feature>
<organism evidence="3 4">
    <name type="scientific">Coniochaeta ligniaria NRRL 30616</name>
    <dbReference type="NCBI Taxonomy" id="1408157"/>
    <lineage>
        <taxon>Eukaryota</taxon>
        <taxon>Fungi</taxon>
        <taxon>Dikarya</taxon>
        <taxon>Ascomycota</taxon>
        <taxon>Pezizomycotina</taxon>
        <taxon>Sordariomycetes</taxon>
        <taxon>Sordariomycetidae</taxon>
        <taxon>Coniochaetales</taxon>
        <taxon>Coniochaetaceae</taxon>
        <taxon>Coniochaeta</taxon>
    </lineage>
</organism>